<dbReference type="EMBL" id="JAXGFO010000003">
    <property type="protein sequence ID" value="MEG3156485.1"/>
    <property type="molecule type" value="Genomic_DNA"/>
</dbReference>
<feature type="transmembrane region" description="Helical" evidence="1">
    <location>
        <begin position="106"/>
        <end position="124"/>
    </location>
</feature>
<feature type="transmembrane region" description="Helical" evidence="1">
    <location>
        <begin position="37"/>
        <end position="54"/>
    </location>
</feature>
<keyword evidence="1" id="KW-1133">Transmembrane helix</keyword>
<reference evidence="3 4" key="1">
    <citation type="journal article" date="2017" name="Curr. Microbiol.">
        <title>Lysobacter zhanggongensis sp. nov. Isolated from a Pit Mud.</title>
        <authorList>
            <person name="Zhang X.F."/>
            <person name="Wang H.H."/>
            <person name="Sun X.Y."/>
            <person name="Pan C.M."/>
        </authorList>
    </citation>
    <scope>NUCLEOTIDE SEQUENCE [LARGE SCALE GENOMIC DNA]</scope>
    <source>
        <strain evidence="3 4">ZGLJ7-1</strain>
    </source>
</reference>
<evidence type="ECO:0000256" key="1">
    <source>
        <dbReference type="SAM" id="Phobius"/>
    </source>
</evidence>
<dbReference type="Pfam" id="PF02517">
    <property type="entry name" value="Rce1-like"/>
    <property type="match status" value="1"/>
</dbReference>
<keyword evidence="1" id="KW-0472">Membrane</keyword>
<dbReference type="RefSeq" id="WP_412698908.1">
    <property type="nucleotide sequence ID" value="NZ_JAXGFO010000003.1"/>
</dbReference>
<feature type="transmembrane region" description="Helical" evidence="1">
    <location>
        <begin position="7"/>
        <end position="25"/>
    </location>
</feature>
<keyword evidence="4" id="KW-1185">Reference proteome</keyword>
<gene>
    <name evidence="3" type="ORF">SNE33_00960</name>
</gene>
<feature type="transmembrane region" description="Helical" evidence="1">
    <location>
        <begin position="136"/>
        <end position="154"/>
    </location>
</feature>
<accession>A0ABU7YM56</accession>
<feature type="transmembrane region" description="Helical" evidence="1">
    <location>
        <begin position="249"/>
        <end position="271"/>
    </location>
</feature>
<name>A0ABU7YM56_9GAMM</name>
<protein>
    <submittedName>
        <fullName evidence="3">Type II CAAX endopeptidase family protein</fullName>
    </submittedName>
</protein>
<dbReference type="Proteomes" id="UP001334501">
    <property type="component" value="Unassembled WGS sequence"/>
</dbReference>
<feature type="transmembrane region" description="Helical" evidence="1">
    <location>
        <begin position="174"/>
        <end position="194"/>
    </location>
</feature>
<feature type="domain" description="CAAX prenyl protease 2/Lysostaphin resistance protein A-like" evidence="2">
    <location>
        <begin position="180"/>
        <end position="289"/>
    </location>
</feature>
<dbReference type="InterPro" id="IPR003675">
    <property type="entry name" value="Rce1/LyrA-like_dom"/>
</dbReference>
<sequence>MTLVRPAWLALAVAAAFYLASLAVLVREPGFSLAEPLFLLAVLGIAFPLLAWALTATPRRPTPAPADAPAQVPGVLLYLAAFAVLVLGWGFSALKATFPDEPLHSALELVVKLVTMVVLPLWLFGHWHRRRAGPLGAGRLLMVFVAMSLAYLALQAVFGRGLQTIGELAPSASTLAWAIPACWLWMSLEAGLAEEVLFRRILQKKLAVATGSHVAAIALASLLFGLAHAPGLWMRGGHLMEGVAQASPTWAVAYSVVMVAPAGIAFGVLWARTRSLWLVVPLHGMVDLIPQLAPFIRAWTPA</sequence>
<feature type="transmembrane region" description="Helical" evidence="1">
    <location>
        <begin position="206"/>
        <end position="229"/>
    </location>
</feature>
<feature type="transmembrane region" description="Helical" evidence="1">
    <location>
        <begin position="75"/>
        <end position="94"/>
    </location>
</feature>
<comment type="caution">
    <text evidence="3">The sequence shown here is derived from an EMBL/GenBank/DDBJ whole genome shotgun (WGS) entry which is preliminary data.</text>
</comment>
<evidence type="ECO:0000259" key="2">
    <source>
        <dbReference type="Pfam" id="PF02517"/>
    </source>
</evidence>
<evidence type="ECO:0000313" key="4">
    <source>
        <dbReference type="Proteomes" id="UP001334501"/>
    </source>
</evidence>
<evidence type="ECO:0000313" key="3">
    <source>
        <dbReference type="EMBL" id="MEG3156485.1"/>
    </source>
</evidence>
<proteinExistence type="predicted"/>
<organism evidence="3 4">
    <name type="scientific">Lysobacter zhanggongensis</name>
    <dbReference type="NCBI Taxonomy" id="1774951"/>
    <lineage>
        <taxon>Bacteria</taxon>
        <taxon>Pseudomonadati</taxon>
        <taxon>Pseudomonadota</taxon>
        <taxon>Gammaproteobacteria</taxon>
        <taxon>Lysobacterales</taxon>
        <taxon>Lysobacteraceae</taxon>
        <taxon>Lysobacter</taxon>
    </lineage>
</organism>
<keyword evidence="1" id="KW-0812">Transmembrane</keyword>